<evidence type="ECO:0000313" key="3">
    <source>
        <dbReference type="Proteomes" id="UP001396334"/>
    </source>
</evidence>
<protein>
    <submittedName>
        <fullName evidence="2">Uncharacterized protein</fullName>
    </submittedName>
</protein>
<keyword evidence="1" id="KW-1133">Transmembrane helix</keyword>
<feature type="transmembrane region" description="Helical" evidence="1">
    <location>
        <begin position="15"/>
        <end position="35"/>
    </location>
</feature>
<evidence type="ECO:0000256" key="1">
    <source>
        <dbReference type="SAM" id="Phobius"/>
    </source>
</evidence>
<sequence>MNDSPYESGYCSQNFVSVLISIGVGLLLVPLAVVFCAGTGDVWPRTLSLSWLFLWFSLSSHCSWTTQGPGFGISIANLLSSAMCVCWPPSSRITWGLDAVLPLALGCANLCWVSHFFYDDRVHFLRHRLFGLLPPSPHLAVVVIMFSFRFLISHHLNLVFLGQVLHRYLLRFWLRRRLWVVHVSYNCLSLLRLTPEFVERTSTTLPNYGIRAVLGSGHGYGPFPIKGGLHHNWISVPQIKLSWFRPMLRDPPWAWVTLLLIWTHVSWIIGVRLANASSFFGPVDASWPTHAASPHYHVCCSPWEIWICPWIFWVIILGPVLHIQPVYSAFWAQHQLLVGGFLLLGHLLFSVAWVFMAATDSSAFVWTPTGYTWTFATILYLISSPRWPLARYYVYGPEFFATFTTFGIMAFMAFIMGTTA</sequence>
<reference evidence="2 3" key="1">
    <citation type="journal article" date="2024" name="G3 (Bethesda)">
        <title>Genome assembly of Hibiscus sabdariffa L. provides insights into metabolisms of medicinal natural products.</title>
        <authorList>
            <person name="Kim T."/>
        </authorList>
    </citation>
    <scope>NUCLEOTIDE SEQUENCE [LARGE SCALE GENOMIC DNA]</scope>
    <source>
        <strain evidence="2">TK-2024</strain>
        <tissue evidence="2">Old leaves</tissue>
    </source>
</reference>
<proteinExistence type="predicted"/>
<feature type="transmembrane region" description="Helical" evidence="1">
    <location>
        <begin position="394"/>
        <end position="416"/>
    </location>
</feature>
<feature type="transmembrane region" description="Helical" evidence="1">
    <location>
        <begin position="253"/>
        <end position="274"/>
    </location>
</feature>
<feature type="transmembrane region" description="Helical" evidence="1">
    <location>
        <begin position="336"/>
        <end position="357"/>
    </location>
</feature>
<dbReference type="Proteomes" id="UP001396334">
    <property type="component" value="Unassembled WGS sequence"/>
</dbReference>
<feature type="transmembrane region" description="Helical" evidence="1">
    <location>
        <begin position="99"/>
        <end position="118"/>
    </location>
</feature>
<feature type="transmembrane region" description="Helical" evidence="1">
    <location>
        <begin position="138"/>
        <end position="161"/>
    </location>
</feature>
<keyword evidence="3" id="KW-1185">Reference proteome</keyword>
<name>A0ABR2NA22_9ROSI</name>
<feature type="transmembrane region" description="Helical" evidence="1">
    <location>
        <begin position="303"/>
        <end position="324"/>
    </location>
</feature>
<gene>
    <name evidence="2" type="ORF">V6N11_047018</name>
</gene>
<keyword evidence="1" id="KW-0812">Transmembrane</keyword>
<accession>A0ABR2NA22</accession>
<organism evidence="2 3">
    <name type="scientific">Hibiscus sabdariffa</name>
    <name type="common">roselle</name>
    <dbReference type="NCBI Taxonomy" id="183260"/>
    <lineage>
        <taxon>Eukaryota</taxon>
        <taxon>Viridiplantae</taxon>
        <taxon>Streptophyta</taxon>
        <taxon>Embryophyta</taxon>
        <taxon>Tracheophyta</taxon>
        <taxon>Spermatophyta</taxon>
        <taxon>Magnoliopsida</taxon>
        <taxon>eudicotyledons</taxon>
        <taxon>Gunneridae</taxon>
        <taxon>Pentapetalae</taxon>
        <taxon>rosids</taxon>
        <taxon>malvids</taxon>
        <taxon>Malvales</taxon>
        <taxon>Malvaceae</taxon>
        <taxon>Malvoideae</taxon>
        <taxon>Hibiscus</taxon>
    </lineage>
</organism>
<comment type="caution">
    <text evidence="2">The sequence shown here is derived from an EMBL/GenBank/DDBJ whole genome shotgun (WGS) entry which is preliminary data.</text>
</comment>
<dbReference type="EMBL" id="JBBPBN010000194">
    <property type="protein sequence ID" value="KAK8973015.1"/>
    <property type="molecule type" value="Genomic_DNA"/>
</dbReference>
<feature type="transmembrane region" description="Helical" evidence="1">
    <location>
        <begin position="363"/>
        <end position="382"/>
    </location>
</feature>
<evidence type="ECO:0000313" key="2">
    <source>
        <dbReference type="EMBL" id="KAK8973015.1"/>
    </source>
</evidence>
<keyword evidence="1" id="KW-0472">Membrane</keyword>